<dbReference type="Pfam" id="PF10318">
    <property type="entry name" value="7TM_GPCR_Srh"/>
    <property type="match status" value="1"/>
</dbReference>
<proteinExistence type="predicted"/>
<feature type="transmembrane region" description="Helical" evidence="1">
    <location>
        <begin position="92"/>
        <end position="112"/>
    </location>
</feature>
<protein>
    <recommendedName>
        <fullName evidence="4">Serpentine Receptor, class H</fullName>
    </recommendedName>
</protein>
<feature type="transmembrane region" description="Helical" evidence="1">
    <location>
        <begin position="133"/>
        <end position="151"/>
    </location>
</feature>
<reference evidence="2" key="2">
    <citation type="submission" date="2022-06" db="UniProtKB">
        <authorList>
            <consortium name="EnsemblMetazoa"/>
        </authorList>
    </citation>
    <scope>IDENTIFICATION</scope>
    <source>
        <strain evidence="2">DF5081</strain>
    </source>
</reference>
<evidence type="ECO:0008006" key="4">
    <source>
        <dbReference type="Google" id="ProtNLM"/>
    </source>
</evidence>
<evidence type="ECO:0000256" key="1">
    <source>
        <dbReference type="SAM" id="Phobius"/>
    </source>
</evidence>
<feature type="transmembrane region" description="Helical" evidence="1">
    <location>
        <begin position="271"/>
        <end position="290"/>
    </location>
</feature>
<evidence type="ECO:0000313" key="3">
    <source>
        <dbReference type="Proteomes" id="UP000005237"/>
    </source>
</evidence>
<feature type="transmembrane region" description="Helical" evidence="1">
    <location>
        <begin position="190"/>
        <end position="213"/>
    </location>
</feature>
<sequence length="329" mass="37379">MCVPDTSYLSSPDFLIISSHILLCLDIPILSYGAYCILFRTPSAMNSVKWLMLSLHCWSSLLDITLSFFGIPYIFLPFAGGYGLGVYDDPKAWIYLGLLLVVAVDASIILIYENRYYMLYARHTYWARVRKPCLAAIFIISFLQCQLPFVVVPDQPTARQTIIDSLPCPPAFSLPDREMFVLSPSKRLPLIYLTAAFFILTPPIVGFFTLTFYHLIKRTSTVSRKTQQLQRQVIIALMLQSSFLLAFLDGPLFAVCATMIFQYHYQGLNNVIFLVLAMHGIGSTIVMLLVHRPYQEFTFSLLCCRSRTSNYKNKTARLFSPTVAPLHLT</sequence>
<dbReference type="EnsemblMetazoa" id="CJA09710.1">
    <property type="protein sequence ID" value="CJA09710.1"/>
    <property type="gene ID" value="WBGene00128914"/>
</dbReference>
<feature type="transmembrane region" description="Helical" evidence="1">
    <location>
        <begin position="14"/>
        <end position="38"/>
    </location>
</feature>
<dbReference type="SUPFAM" id="SSF81321">
    <property type="entry name" value="Family A G protein-coupled receptor-like"/>
    <property type="match status" value="1"/>
</dbReference>
<dbReference type="PANTHER" id="PTHR22941:SF20">
    <property type="entry name" value="SERPENTINE RECEPTOR, CLASS H"/>
    <property type="match status" value="1"/>
</dbReference>
<dbReference type="PANTHER" id="PTHR22941">
    <property type="entry name" value="SERPENTINE RECEPTOR"/>
    <property type="match status" value="1"/>
</dbReference>
<dbReference type="OMA" id="YRFTERT"/>
<reference evidence="3" key="1">
    <citation type="submission" date="2010-08" db="EMBL/GenBank/DDBJ databases">
        <authorList>
            <consortium name="Caenorhabditis japonica Sequencing Consortium"/>
            <person name="Wilson R.K."/>
        </authorList>
    </citation>
    <scope>NUCLEOTIDE SEQUENCE [LARGE SCALE GENOMIC DNA]</scope>
    <source>
        <strain evidence="3">DF5081</strain>
    </source>
</reference>
<keyword evidence="1" id="KW-0812">Transmembrane</keyword>
<dbReference type="InterPro" id="IPR053220">
    <property type="entry name" value="Nematode_rcpt-like_serp_H"/>
</dbReference>
<name>A0A8R1DST1_CAEJA</name>
<keyword evidence="1" id="KW-1133">Transmembrane helix</keyword>
<accession>A0A8R1DST1</accession>
<organism evidence="2 3">
    <name type="scientific">Caenorhabditis japonica</name>
    <dbReference type="NCBI Taxonomy" id="281687"/>
    <lineage>
        <taxon>Eukaryota</taxon>
        <taxon>Metazoa</taxon>
        <taxon>Ecdysozoa</taxon>
        <taxon>Nematoda</taxon>
        <taxon>Chromadorea</taxon>
        <taxon>Rhabditida</taxon>
        <taxon>Rhabditina</taxon>
        <taxon>Rhabditomorpha</taxon>
        <taxon>Rhabditoidea</taxon>
        <taxon>Rhabditidae</taxon>
        <taxon>Peloderinae</taxon>
        <taxon>Caenorhabditis</taxon>
    </lineage>
</organism>
<feature type="transmembrane region" description="Helical" evidence="1">
    <location>
        <begin position="234"/>
        <end position="265"/>
    </location>
</feature>
<keyword evidence="3" id="KW-1185">Reference proteome</keyword>
<feature type="transmembrane region" description="Helical" evidence="1">
    <location>
        <begin position="50"/>
        <end position="76"/>
    </location>
</feature>
<evidence type="ECO:0000313" key="2">
    <source>
        <dbReference type="EnsemblMetazoa" id="CJA09710.1"/>
    </source>
</evidence>
<dbReference type="InterPro" id="IPR019422">
    <property type="entry name" value="7TM_GPCR_serpentine_rcpt_Srh"/>
</dbReference>
<keyword evidence="1" id="KW-0472">Membrane</keyword>
<dbReference type="Proteomes" id="UP000005237">
    <property type="component" value="Unassembled WGS sequence"/>
</dbReference>
<dbReference type="AlphaFoldDB" id="A0A8R1DST1"/>